<proteinExistence type="predicted"/>
<dbReference type="RefSeq" id="WP_317945961.1">
    <property type="nucleotide sequence ID" value="NZ_JAUBDI010000020.1"/>
</dbReference>
<dbReference type="Proteomes" id="UP001282284">
    <property type="component" value="Unassembled WGS sequence"/>
</dbReference>
<sequence length="115" mass="13486">MKKIKFVIFGAIAYCIFLFVYHYQAPFLTSSEAFILAVDYLQNPPEEFGDPFHSFEIEDFQYEQYRAQLMPKRGFVAEMLNHREWAVTIYYEGMEPIVVMDAVTGELLRIEGPLN</sequence>
<evidence type="ECO:0008006" key="4">
    <source>
        <dbReference type="Google" id="ProtNLM"/>
    </source>
</evidence>
<protein>
    <recommendedName>
        <fullName evidence="4">Peptidase propeptide and YPEB domain-containing protein</fullName>
    </recommendedName>
</protein>
<organism evidence="2 3">
    <name type="scientific">Sporosarcina saromensis</name>
    <dbReference type="NCBI Taxonomy" id="359365"/>
    <lineage>
        <taxon>Bacteria</taxon>
        <taxon>Bacillati</taxon>
        <taxon>Bacillota</taxon>
        <taxon>Bacilli</taxon>
        <taxon>Bacillales</taxon>
        <taxon>Caryophanaceae</taxon>
        <taxon>Sporosarcina</taxon>
    </lineage>
</organism>
<keyword evidence="1" id="KW-0472">Membrane</keyword>
<reference evidence="2 3" key="1">
    <citation type="submission" date="2023-06" db="EMBL/GenBank/DDBJ databases">
        <title>Sporosarcina sp. nov., isolated from Korean traditional fermented seafood 'Jeotgal'.</title>
        <authorList>
            <person name="Yang A.I."/>
            <person name="Shin N.-R."/>
        </authorList>
    </citation>
    <scope>NUCLEOTIDE SEQUENCE [LARGE SCALE GENOMIC DNA]</scope>
    <source>
        <strain evidence="2 3">KCTC13119</strain>
    </source>
</reference>
<keyword evidence="1" id="KW-1133">Transmembrane helix</keyword>
<evidence type="ECO:0000313" key="3">
    <source>
        <dbReference type="Proteomes" id="UP001282284"/>
    </source>
</evidence>
<name>A0ABU4GCT1_9BACL</name>
<gene>
    <name evidence="2" type="ORF">QT711_16075</name>
</gene>
<evidence type="ECO:0000256" key="1">
    <source>
        <dbReference type="SAM" id="Phobius"/>
    </source>
</evidence>
<dbReference type="EMBL" id="JAUBDI010000020">
    <property type="protein sequence ID" value="MDW0114716.1"/>
    <property type="molecule type" value="Genomic_DNA"/>
</dbReference>
<keyword evidence="1" id="KW-0812">Transmembrane</keyword>
<keyword evidence="3" id="KW-1185">Reference proteome</keyword>
<evidence type="ECO:0000313" key="2">
    <source>
        <dbReference type="EMBL" id="MDW0114716.1"/>
    </source>
</evidence>
<feature type="transmembrane region" description="Helical" evidence="1">
    <location>
        <begin position="7"/>
        <end position="24"/>
    </location>
</feature>
<comment type="caution">
    <text evidence="2">The sequence shown here is derived from an EMBL/GenBank/DDBJ whole genome shotgun (WGS) entry which is preliminary data.</text>
</comment>
<accession>A0ABU4GCT1</accession>